<dbReference type="GO" id="GO:0005829">
    <property type="term" value="C:cytosol"/>
    <property type="evidence" value="ECO:0007669"/>
    <property type="project" value="TreeGrafter"/>
</dbReference>
<dbReference type="Pfam" id="PF02562">
    <property type="entry name" value="PhoH"/>
    <property type="match status" value="1"/>
</dbReference>
<evidence type="ECO:0000256" key="1">
    <source>
        <dbReference type="ARBA" id="ARBA00022741"/>
    </source>
</evidence>
<protein>
    <submittedName>
        <fullName evidence="4">PhoH family protein</fullName>
    </submittedName>
</protein>
<evidence type="ECO:0000313" key="4">
    <source>
        <dbReference type="EMBL" id="MBC5769393.1"/>
    </source>
</evidence>
<comment type="caution">
    <text evidence="4">The sequence shown here is derived from an EMBL/GenBank/DDBJ whole genome shotgun (WGS) entry which is preliminary data.</text>
</comment>
<keyword evidence="1" id="KW-0547">Nucleotide-binding</keyword>
<accession>A0A923MGW9</accession>
<sequence>MAKKNTSMEIYDVPATLQEHPFYGLRLDEYQKVFRDAIWDTEKLIVFCNAKAGTGKTLIATATANLLYQYGRCNGIVYIASPTQEQKQGYLKGTIEEKSEPYFEPFYEALEKIGVNRNTAFYDGAVNEKYQTAYIQCATHTFLRGTNFENKVVIIDEAQNYYFDELKKVLTRLHDSCKIIVIGHEGQNDLFDHPERSGFVPYLNWFAGDDRTAVCRLVENHRGWISQHADELTFRAAMNLVEDQ</sequence>
<dbReference type="PANTHER" id="PTHR30473">
    <property type="entry name" value="PROTEIN PHOH"/>
    <property type="match status" value="1"/>
</dbReference>
<dbReference type="RefSeq" id="WP_130849579.1">
    <property type="nucleotide sequence ID" value="NZ_JACOQI010000002.1"/>
</dbReference>
<dbReference type="InterPro" id="IPR003714">
    <property type="entry name" value="PhoH"/>
</dbReference>
<dbReference type="GO" id="GO:0005524">
    <property type="term" value="F:ATP binding"/>
    <property type="evidence" value="ECO:0007669"/>
    <property type="project" value="UniProtKB-KW"/>
</dbReference>
<keyword evidence="2" id="KW-0067">ATP-binding</keyword>
<feature type="domain" description="PhoH-like protein" evidence="3">
    <location>
        <begin position="30"/>
        <end position="219"/>
    </location>
</feature>
<reference evidence="4" key="1">
    <citation type="submission" date="2020-08" db="EMBL/GenBank/DDBJ databases">
        <title>Genome public.</title>
        <authorList>
            <person name="Liu C."/>
            <person name="Sun Q."/>
        </authorList>
    </citation>
    <scope>NUCLEOTIDE SEQUENCE</scope>
    <source>
        <strain evidence="4">BX15</strain>
    </source>
</reference>
<keyword evidence="5" id="KW-1185">Reference proteome</keyword>
<gene>
    <name evidence="4" type="ORF">H8Z83_03405</name>
</gene>
<proteinExistence type="predicted"/>
<dbReference type="Gene3D" id="3.40.50.300">
    <property type="entry name" value="P-loop containing nucleotide triphosphate hydrolases"/>
    <property type="match status" value="1"/>
</dbReference>
<dbReference type="Proteomes" id="UP000620327">
    <property type="component" value="Unassembled WGS sequence"/>
</dbReference>
<evidence type="ECO:0000313" key="5">
    <source>
        <dbReference type="Proteomes" id="UP000620327"/>
    </source>
</evidence>
<dbReference type="AlphaFoldDB" id="A0A923MGW9"/>
<evidence type="ECO:0000256" key="2">
    <source>
        <dbReference type="ARBA" id="ARBA00022840"/>
    </source>
</evidence>
<dbReference type="SUPFAM" id="SSF52540">
    <property type="entry name" value="P-loop containing nucleoside triphosphate hydrolases"/>
    <property type="match status" value="1"/>
</dbReference>
<name>A0A923MGW9_9FIRM</name>
<evidence type="ECO:0000259" key="3">
    <source>
        <dbReference type="Pfam" id="PF02562"/>
    </source>
</evidence>
<dbReference type="InterPro" id="IPR051451">
    <property type="entry name" value="PhoH2-like"/>
</dbReference>
<dbReference type="InterPro" id="IPR027417">
    <property type="entry name" value="P-loop_NTPase"/>
</dbReference>
<dbReference type="EMBL" id="JACOQI010000002">
    <property type="protein sequence ID" value="MBC5769393.1"/>
    <property type="molecule type" value="Genomic_DNA"/>
</dbReference>
<organism evidence="4 5">
    <name type="scientific">Dysosmobacter segnis</name>
    <dbReference type="NCBI Taxonomy" id="2763042"/>
    <lineage>
        <taxon>Bacteria</taxon>
        <taxon>Bacillati</taxon>
        <taxon>Bacillota</taxon>
        <taxon>Clostridia</taxon>
        <taxon>Eubacteriales</taxon>
        <taxon>Oscillospiraceae</taxon>
        <taxon>Dysosmobacter</taxon>
    </lineage>
</organism>